<evidence type="ECO:0000313" key="2">
    <source>
        <dbReference type="Proteomes" id="UP001165083"/>
    </source>
</evidence>
<reference evidence="1" key="1">
    <citation type="submission" date="2023-04" db="EMBL/GenBank/DDBJ databases">
        <title>Phytophthora lilii NBRC 32176.</title>
        <authorList>
            <person name="Ichikawa N."/>
            <person name="Sato H."/>
            <person name="Tonouchi N."/>
        </authorList>
    </citation>
    <scope>NUCLEOTIDE SEQUENCE</scope>
    <source>
        <strain evidence="1">NBRC 32176</strain>
    </source>
</reference>
<dbReference type="AlphaFoldDB" id="A0A9W7CPL7"/>
<keyword evidence="2" id="KW-1185">Reference proteome</keyword>
<gene>
    <name evidence="1" type="ORF">Plil01_001437800</name>
</gene>
<protein>
    <submittedName>
        <fullName evidence="1">Unnamed protein product</fullName>
    </submittedName>
</protein>
<dbReference type="EMBL" id="BSXW01001107">
    <property type="protein sequence ID" value="GMF33715.1"/>
    <property type="molecule type" value="Genomic_DNA"/>
</dbReference>
<dbReference type="Proteomes" id="UP001165083">
    <property type="component" value="Unassembled WGS sequence"/>
</dbReference>
<accession>A0A9W7CPL7</accession>
<organism evidence="1 2">
    <name type="scientific">Phytophthora lilii</name>
    <dbReference type="NCBI Taxonomy" id="2077276"/>
    <lineage>
        <taxon>Eukaryota</taxon>
        <taxon>Sar</taxon>
        <taxon>Stramenopiles</taxon>
        <taxon>Oomycota</taxon>
        <taxon>Peronosporomycetes</taxon>
        <taxon>Peronosporales</taxon>
        <taxon>Peronosporaceae</taxon>
        <taxon>Phytophthora</taxon>
    </lineage>
</organism>
<comment type="caution">
    <text evidence="1">The sequence shown here is derived from an EMBL/GenBank/DDBJ whole genome shotgun (WGS) entry which is preliminary data.</text>
</comment>
<proteinExistence type="predicted"/>
<sequence length="821" mass="90315">MEEGAWEAAERRPQSRASGLKALVVEDVASSLRVLSAVSVEALTTERHGEQENVAKALATALGWLHGQLMTPTLHAEAAYQAVEEEKKAAELARTRDLTRVFRRCYELQQSGNLSWRLWMLWTRLGCSLEVLRCCGKAQGDGSFVDMLLEVRPPQSFPTATTHCNKEKQVEFSRELWDAVVAGPLGGAPVVDTAPKLIDVFLHWMTAAMRGYEVAFIANVAEPFRRHLSACTSKSLLVDAWLKFANFKMGARSIGTSPVSVAVSGMALSGLTSAHRAPEVSGYLNSLSAATVEELSRGPFPQVHSPVAAVAMALGLSSLDDVSQDVQQQSANSTLLCQFALLRLINLTLLSSRLKPFDSATISKYQVDASQRVRALVADPSNAVLKEYALRMVEVCIEEIVGFFQTSLVAHVSLVEAAQSVLPPEVFRLKPLNQLRSSANQEVSHDESFLMSTPEIVEFLKQFYSVAAPILEILSVDHLVRAFLALSRVEFAREVCASATMNSAMQAVTQQLEQSMEQTATPPETILAPILRSLAMHSLTANIDIPPEVNIIAGCQSLAVGLVMQRKLRVLLFKCSTLIDDALGVVFSGLYNVFEPVDAFAHRFLGVCLTHLGQFTPLFSVFPHYLQVTLAAYPTNASQQDLTKVCGAIFGSLFYSEVLTMPSEHDNEVVETTQRMVLWAVRKCCERSSELLGEEDKMHNQTVPNKGAEDKRGVKPVAKSAVAGSIETDGLYLAGLVFELMKIAPIHVLKACAMEAERLLVRWKSNPRVLRELKSALFERISQNCEAEKRAWIAAWYIEVDKQYPVESPEETIKPVAPSRL</sequence>
<name>A0A9W7CPL7_9STRA</name>
<dbReference type="OrthoDB" id="101101at2759"/>
<evidence type="ECO:0000313" key="1">
    <source>
        <dbReference type="EMBL" id="GMF33715.1"/>
    </source>
</evidence>